<dbReference type="Pfam" id="PF07654">
    <property type="entry name" value="C1-set"/>
    <property type="match status" value="1"/>
</dbReference>
<gene>
    <name evidence="3" type="primary">Trdc_1</name>
    <name evidence="3" type="ORF">UPUEPO_R00762</name>
</gene>
<feature type="domain" description="Immunoglobulin C1-set" evidence="2">
    <location>
        <begin position="12"/>
        <end position="77"/>
    </location>
</feature>
<organism evidence="3 4">
    <name type="scientific">Upupa epops</name>
    <name type="common">Eurasian hoopoe</name>
    <dbReference type="NCBI Taxonomy" id="57439"/>
    <lineage>
        <taxon>Eukaryota</taxon>
        <taxon>Metazoa</taxon>
        <taxon>Chordata</taxon>
        <taxon>Craniata</taxon>
        <taxon>Vertebrata</taxon>
        <taxon>Euteleostomi</taxon>
        <taxon>Archelosauria</taxon>
        <taxon>Archosauria</taxon>
        <taxon>Dinosauria</taxon>
        <taxon>Saurischia</taxon>
        <taxon>Theropoda</taxon>
        <taxon>Coelurosauria</taxon>
        <taxon>Aves</taxon>
        <taxon>Neognathae</taxon>
        <taxon>Neoaves</taxon>
        <taxon>Telluraves</taxon>
        <taxon>Coraciimorphae</taxon>
        <taxon>Bucerotiformes</taxon>
        <taxon>Upupidae</taxon>
        <taxon>Upupa</taxon>
    </lineage>
</organism>
<dbReference type="EMBL" id="VZRI01014265">
    <property type="protein sequence ID" value="NWV01914.1"/>
    <property type="molecule type" value="Genomic_DNA"/>
</dbReference>
<dbReference type="Gene3D" id="2.60.40.10">
    <property type="entry name" value="Immunoglobulins"/>
    <property type="match status" value="1"/>
</dbReference>
<dbReference type="InterPro" id="IPR013783">
    <property type="entry name" value="Ig-like_fold"/>
</dbReference>
<keyword evidence="1" id="KW-0472">Membrane</keyword>
<comment type="caution">
    <text evidence="3">The sequence shown here is derived from an EMBL/GenBank/DDBJ whole genome shotgun (WGS) entry which is preliminary data.</text>
</comment>
<reference evidence="3 4" key="1">
    <citation type="submission" date="2019-09" db="EMBL/GenBank/DDBJ databases">
        <title>Bird 10,000 Genomes (B10K) Project - Family phase.</title>
        <authorList>
            <person name="Zhang G."/>
        </authorList>
    </citation>
    <scope>NUCLEOTIDE SEQUENCE [LARGE SCALE GENOMIC DNA]</scope>
    <source>
        <strain evidence="3">B10K-DU-012-37</strain>
    </source>
</reference>
<protein>
    <submittedName>
        <fullName evidence="3">TRDC protein</fullName>
    </submittedName>
</protein>
<evidence type="ECO:0000313" key="3">
    <source>
        <dbReference type="EMBL" id="NWV01914.1"/>
    </source>
</evidence>
<feature type="non-terminal residue" evidence="3">
    <location>
        <position position="1"/>
    </location>
</feature>
<dbReference type="InterPro" id="IPR036179">
    <property type="entry name" value="Ig-like_dom_sf"/>
</dbReference>
<evidence type="ECO:0000313" key="4">
    <source>
        <dbReference type="Proteomes" id="UP000544127"/>
    </source>
</evidence>
<dbReference type="OrthoDB" id="9426090at2759"/>
<keyword evidence="1" id="KW-1133">Transmembrane helix</keyword>
<dbReference type="InterPro" id="IPR003597">
    <property type="entry name" value="Ig_C1-set"/>
</dbReference>
<dbReference type="AlphaFoldDB" id="A0A7K6BI52"/>
<dbReference type="Proteomes" id="UP000544127">
    <property type="component" value="Unassembled WGS sequence"/>
</dbReference>
<dbReference type="SMART" id="SM00407">
    <property type="entry name" value="IGc1"/>
    <property type="match status" value="1"/>
</dbReference>
<feature type="transmembrane region" description="Helical" evidence="1">
    <location>
        <begin position="114"/>
        <end position="141"/>
    </location>
</feature>
<proteinExistence type="predicted"/>
<sequence length="142" mass="15414">LKSKEPKQHDDKVTTACLARAFYPKNISLDLPKGDVIYDLKVPSVTSTGMYSTMKVVRVEPDAEVTCKVVHMGSQTTTSIILPEEKTEEPEAVDACSTTAASTKGVKMGKANMLFMAVLGLRVLLAKSIALCTVMSIKLFLF</sequence>
<name>A0A7K6BI52_UPUEP</name>
<accession>A0A7K6BI52</accession>
<evidence type="ECO:0000259" key="2">
    <source>
        <dbReference type="SMART" id="SM00407"/>
    </source>
</evidence>
<dbReference type="SUPFAM" id="SSF48726">
    <property type="entry name" value="Immunoglobulin"/>
    <property type="match status" value="1"/>
</dbReference>
<keyword evidence="4" id="KW-1185">Reference proteome</keyword>
<evidence type="ECO:0000256" key="1">
    <source>
        <dbReference type="SAM" id="Phobius"/>
    </source>
</evidence>
<feature type="non-terminal residue" evidence="3">
    <location>
        <position position="142"/>
    </location>
</feature>
<keyword evidence="1" id="KW-0812">Transmembrane</keyword>